<comment type="similarity">
    <text evidence="4">Belongs to the mer family.</text>
</comment>
<dbReference type="EC" id="1.5.98.2" evidence="4"/>
<keyword evidence="2 4" id="KW-0554">One-carbon metabolism</keyword>
<sequence>MYGLELTPEHPVETLSDLAADAEAAGFDAAFVSHHYNNRDQFMSLTDVARETDDLLVGPGIANPYETHPVTLASRMATLDELSGGRGLFGVGPGDKSTLANLGFDQDGALRRTLETFKVAQQLWAGERVDHDGTFQAEDAALNYEVGSIPVYVGAQGPHMTRMAAKHADGVLFNGSHPRDYEWAAEQVAHGLGDRPDHRGAFDFAAYASVSVAEDETEAREAARPPVAFIAGSAAPPLLDRHDLDHDRASEIGDAISRGDFEAAFSTVTPAMIDAFCIAGTPDAVEQKIEGVLEHADSFVAGSPLGPDLESAIELLGAVFGRLDSA</sequence>
<dbReference type="GO" id="GO:0006730">
    <property type="term" value="P:one-carbon metabolic process"/>
    <property type="evidence" value="ECO:0007669"/>
    <property type="project" value="UniProtKB-UniRule"/>
</dbReference>
<dbReference type="Proteomes" id="UP000296706">
    <property type="component" value="Chromosome"/>
</dbReference>
<comment type="function">
    <text evidence="4">Catalyzes the oxidation of methyl-H(4)MPT to methylene-H(4)MPT.</text>
</comment>
<dbReference type="Gene3D" id="3.20.20.30">
    <property type="entry name" value="Luciferase-like domain"/>
    <property type="match status" value="1"/>
</dbReference>
<dbReference type="InterPro" id="IPR050564">
    <property type="entry name" value="F420-G6PD/mer"/>
</dbReference>
<dbReference type="GO" id="GO:0005737">
    <property type="term" value="C:cytoplasm"/>
    <property type="evidence" value="ECO:0007669"/>
    <property type="project" value="UniProtKB-SubCell"/>
</dbReference>
<evidence type="ECO:0000256" key="1">
    <source>
        <dbReference type="ARBA" id="ARBA00022490"/>
    </source>
</evidence>
<dbReference type="AlphaFoldDB" id="A0A4D6HCU5"/>
<dbReference type="HAMAP" id="MF_01091">
    <property type="entry name" value="F420_mer"/>
    <property type="match status" value="1"/>
</dbReference>
<dbReference type="InterPro" id="IPR036661">
    <property type="entry name" value="Luciferase-like_sf"/>
</dbReference>
<dbReference type="SUPFAM" id="SSF51679">
    <property type="entry name" value="Bacterial luciferase-like"/>
    <property type="match status" value="1"/>
</dbReference>
<gene>
    <name evidence="4" type="primary">mer</name>
    <name evidence="6" type="ORF">DV733_10440</name>
</gene>
<dbReference type="EMBL" id="CP031310">
    <property type="protein sequence ID" value="QCC51630.1"/>
    <property type="molecule type" value="Genomic_DNA"/>
</dbReference>
<dbReference type="PANTHER" id="PTHR43244">
    <property type="match status" value="1"/>
</dbReference>
<organism evidence="6 7">
    <name type="scientific">Halapricum salinum</name>
    <dbReference type="NCBI Taxonomy" id="1457250"/>
    <lineage>
        <taxon>Archaea</taxon>
        <taxon>Methanobacteriati</taxon>
        <taxon>Methanobacteriota</taxon>
        <taxon>Stenosarchaea group</taxon>
        <taxon>Halobacteria</taxon>
        <taxon>Halobacteriales</taxon>
        <taxon>Haloarculaceae</taxon>
        <taxon>Halapricum</taxon>
    </lineage>
</organism>
<dbReference type="GeneID" id="39848285"/>
<keyword evidence="7" id="KW-1185">Reference proteome</keyword>
<evidence type="ECO:0000256" key="4">
    <source>
        <dbReference type="HAMAP-Rule" id="MF_01091"/>
    </source>
</evidence>
<accession>A0A4D6HCU5</accession>
<comment type="catalytic activity">
    <reaction evidence="4">
        <text>5-methyl-5,6,7,8-tetrahydromethanopterin + oxidized coenzyme F420-(gamma-L-Glu)(n) + H(+) = 5,10-methylenetetrahydromethanopterin + reduced coenzyme F420-(gamma-L-Glu)(n)</text>
        <dbReference type="Rhea" id="RHEA:21144"/>
        <dbReference type="Rhea" id="RHEA-COMP:12939"/>
        <dbReference type="Rhea" id="RHEA-COMP:14378"/>
        <dbReference type="ChEBI" id="CHEBI:15378"/>
        <dbReference type="ChEBI" id="CHEBI:57818"/>
        <dbReference type="ChEBI" id="CHEBI:58116"/>
        <dbReference type="ChEBI" id="CHEBI:133980"/>
        <dbReference type="ChEBI" id="CHEBI:139511"/>
        <dbReference type="EC" id="1.5.98.2"/>
    </reaction>
</comment>
<reference evidence="6 7" key="1">
    <citation type="journal article" date="2019" name="Nat. Commun.">
        <title>A new type of DNA phosphorothioation-based antiviral system in archaea.</title>
        <authorList>
            <person name="Xiong L."/>
            <person name="Liu S."/>
            <person name="Chen S."/>
            <person name="Xiao Y."/>
            <person name="Zhu B."/>
            <person name="Gao Y."/>
            <person name="Zhang Y."/>
            <person name="Chen B."/>
            <person name="Luo J."/>
            <person name="Deng Z."/>
            <person name="Chen X."/>
            <person name="Wang L."/>
            <person name="Chen S."/>
        </authorList>
    </citation>
    <scope>NUCLEOTIDE SEQUENCE [LARGE SCALE GENOMIC DNA]</scope>
    <source>
        <strain evidence="6 7">CBA1105</strain>
    </source>
</reference>
<dbReference type="InterPro" id="IPR011251">
    <property type="entry name" value="Luciferase-like_dom"/>
</dbReference>
<evidence type="ECO:0000313" key="6">
    <source>
        <dbReference type="EMBL" id="QCC51630.1"/>
    </source>
</evidence>
<evidence type="ECO:0000256" key="3">
    <source>
        <dbReference type="ARBA" id="ARBA00023002"/>
    </source>
</evidence>
<keyword evidence="1 4" id="KW-0963">Cytoplasm</keyword>
<evidence type="ECO:0000256" key="2">
    <source>
        <dbReference type="ARBA" id="ARBA00022563"/>
    </source>
</evidence>
<dbReference type="InterPro" id="IPR019946">
    <property type="entry name" value="MeH4methanopterin_reductase"/>
</dbReference>
<protein>
    <recommendedName>
        <fullName evidence="4">5,10-methylenetetrahydromethanopterin reductase</fullName>
        <ecNumber evidence="4">1.5.98.2</ecNumber>
    </recommendedName>
    <alternativeName>
        <fullName evidence="4">Coenzyme F420-dependent N(5),N(10)-methylenetetrahydromethanopterin reductase</fullName>
    </alternativeName>
    <alternativeName>
        <fullName evidence="4">Methylene-H(4)MPT reductase</fullName>
    </alternativeName>
</protein>
<dbReference type="KEGG" id="hsn:DV733_10440"/>
<dbReference type="PANTHER" id="PTHR43244:SF1">
    <property type="entry name" value="5,10-METHYLENETETRAHYDROMETHANOPTERIN REDUCTASE"/>
    <property type="match status" value="1"/>
</dbReference>
<dbReference type="NCBIfam" id="NF002619">
    <property type="entry name" value="PRK02271.1"/>
    <property type="match status" value="1"/>
</dbReference>
<dbReference type="GO" id="GO:0016705">
    <property type="term" value="F:oxidoreductase activity, acting on paired donors, with incorporation or reduction of molecular oxygen"/>
    <property type="evidence" value="ECO:0007669"/>
    <property type="project" value="InterPro"/>
</dbReference>
<comment type="subcellular location">
    <subcellularLocation>
        <location evidence="4">Cytoplasm</location>
    </subcellularLocation>
</comment>
<dbReference type="GO" id="GO:0018537">
    <property type="term" value="F:coenzyme F420-dependent N5,N10-methenyltetrahydromethanopterin reductase activity"/>
    <property type="evidence" value="ECO:0007669"/>
    <property type="project" value="UniProtKB-UniRule"/>
</dbReference>
<keyword evidence="3 4" id="KW-0560">Oxidoreductase</keyword>
<dbReference type="OrthoDB" id="213164at2157"/>
<dbReference type="Pfam" id="PF00296">
    <property type="entry name" value="Bac_luciferase"/>
    <property type="match status" value="1"/>
</dbReference>
<name>A0A4D6HCU5_9EURY</name>
<dbReference type="RefSeq" id="WP_049994756.1">
    <property type="nucleotide sequence ID" value="NZ_CP031310.1"/>
</dbReference>
<feature type="domain" description="Luciferase-like" evidence="5">
    <location>
        <begin position="10"/>
        <end position="291"/>
    </location>
</feature>
<evidence type="ECO:0000259" key="5">
    <source>
        <dbReference type="Pfam" id="PF00296"/>
    </source>
</evidence>
<dbReference type="STRING" id="1457250.GCA_000755225_00808"/>
<proteinExistence type="inferred from homology"/>
<evidence type="ECO:0000313" key="7">
    <source>
        <dbReference type="Proteomes" id="UP000296706"/>
    </source>
</evidence>